<proteinExistence type="predicted"/>
<keyword evidence="2" id="KW-1185">Reference proteome</keyword>
<evidence type="ECO:0000313" key="2">
    <source>
        <dbReference type="Proteomes" id="UP000602004"/>
    </source>
</evidence>
<dbReference type="Proteomes" id="UP000602004">
    <property type="component" value="Unassembled WGS sequence"/>
</dbReference>
<accession>A0ABQ1NI37</accession>
<evidence type="ECO:0000313" key="1">
    <source>
        <dbReference type="EMBL" id="GGC64876.1"/>
    </source>
</evidence>
<reference evidence="2" key="1">
    <citation type="journal article" date="2019" name="Int. J. Syst. Evol. Microbiol.">
        <title>The Global Catalogue of Microorganisms (GCM) 10K type strain sequencing project: providing services to taxonomists for standard genome sequencing and annotation.</title>
        <authorList>
            <consortium name="The Broad Institute Genomics Platform"/>
            <consortium name="The Broad Institute Genome Sequencing Center for Infectious Disease"/>
            <person name="Wu L."/>
            <person name="Ma J."/>
        </authorList>
    </citation>
    <scope>NUCLEOTIDE SEQUENCE [LARGE SCALE GENOMIC DNA]</scope>
    <source>
        <strain evidence="2">CGMCC 1.15103</strain>
    </source>
</reference>
<gene>
    <name evidence="1" type="ORF">GCM10011400_61050</name>
</gene>
<sequence>MGGKNRAFALPGIGYMPLALDVGCGIDNGADTFWRAFEAANRFRPDTDTITLR</sequence>
<organism evidence="1 2">
    <name type="scientific">Paraburkholderia caffeinilytica</name>
    <dbReference type="NCBI Taxonomy" id="1761016"/>
    <lineage>
        <taxon>Bacteria</taxon>
        <taxon>Pseudomonadati</taxon>
        <taxon>Pseudomonadota</taxon>
        <taxon>Betaproteobacteria</taxon>
        <taxon>Burkholderiales</taxon>
        <taxon>Burkholderiaceae</taxon>
        <taxon>Paraburkholderia</taxon>
    </lineage>
</organism>
<protein>
    <submittedName>
        <fullName evidence="1">Uncharacterized protein</fullName>
    </submittedName>
</protein>
<dbReference type="EMBL" id="BMHL01000015">
    <property type="protein sequence ID" value="GGC64876.1"/>
    <property type="molecule type" value="Genomic_DNA"/>
</dbReference>
<comment type="caution">
    <text evidence="1">The sequence shown here is derived from an EMBL/GenBank/DDBJ whole genome shotgun (WGS) entry which is preliminary data.</text>
</comment>
<name>A0ABQ1NI37_9BURK</name>